<keyword evidence="3" id="KW-0378">Hydrolase</keyword>
<dbReference type="InterPro" id="IPR000064">
    <property type="entry name" value="NLP_P60_dom"/>
</dbReference>
<reference evidence="7" key="2">
    <citation type="submission" date="2021-04" db="EMBL/GenBank/DDBJ databases">
        <authorList>
            <person name="Gilroy R."/>
        </authorList>
    </citation>
    <scope>NUCLEOTIDE SEQUENCE</scope>
    <source>
        <strain evidence="7">CHK183-5548</strain>
    </source>
</reference>
<comment type="similarity">
    <text evidence="1">Belongs to the peptidase C40 family.</text>
</comment>
<evidence type="ECO:0000256" key="3">
    <source>
        <dbReference type="ARBA" id="ARBA00022801"/>
    </source>
</evidence>
<feature type="region of interest" description="Disordered" evidence="5">
    <location>
        <begin position="396"/>
        <end position="421"/>
    </location>
</feature>
<dbReference type="InterPro" id="IPR038765">
    <property type="entry name" value="Papain-like_cys_pep_sf"/>
</dbReference>
<sequence>MKKKEIFRRAGAAWILAGTIFAVWAGRRVPVWTGAVPLPEPAPSFADEQPASEPVQDEETEPEILPNVLNLVFEFPDGADSSNILNSKMGAIYQELEITDQNWLDQIYNLSGMTPEQMAARLGRSADFIMGKYNRKDENQRAEDPSTWKVGSWSRIHISILDGDGKEAEGTSNVKEILSMANVYTFYHDYQDTDLFLEYAKELWNASHSYQVSMSDVYYCDGCMDLSEAEEMAEDVAEMEAEESSAAMSDSQWETEPENGQPPPAEAEAGSGSAEAGPGTEPDAGASAGAAEEPGSGGQIDTAEIPGSAEPGVQPDAVEEPEIPESAARTESAGAETAAAFAASPTAEAAAAAESVSGSSAADTASEAYQETPAALTTPSELQGPGEYVQMLVDAASEEETQAESSQEPETEETARQSEEVSCPGHIDLTITVRVVGTEESRENLYQLDSRGAETSERWSGWNEEMKALAKDLTDQDWYENYGLSISDISLQPPMGETEIDTYLELLPPDLSPERRELVRFALESVGRVPYYWGGKASAPGYEGNHFGSLVSSDKEGRIKKGLDCSGWIAWVYWSVTGERLPAEGTSGLIRCGSATSRSRLQPGDIIVRTGDNAHVVMFLGWGSGGKLICIHESSGPANNVTVSELDANWKYYRNLIE</sequence>
<keyword evidence="4" id="KW-0788">Thiol protease</keyword>
<gene>
    <name evidence="7" type="ORF">IAA04_06615</name>
</gene>
<evidence type="ECO:0000313" key="8">
    <source>
        <dbReference type="Proteomes" id="UP000823883"/>
    </source>
</evidence>
<evidence type="ECO:0000256" key="4">
    <source>
        <dbReference type="ARBA" id="ARBA00022807"/>
    </source>
</evidence>
<dbReference type="PANTHER" id="PTHR47359">
    <property type="entry name" value="PEPTIDOGLYCAN DL-ENDOPEPTIDASE CWLO"/>
    <property type="match status" value="1"/>
</dbReference>
<evidence type="ECO:0000256" key="2">
    <source>
        <dbReference type="ARBA" id="ARBA00022670"/>
    </source>
</evidence>
<evidence type="ECO:0000313" key="7">
    <source>
        <dbReference type="EMBL" id="HJC47707.1"/>
    </source>
</evidence>
<feature type="domain" description="NlpC/P60" evidence="6">
    <location>
        <begin position="512"/>
        <end position="658"/>
    </location>
</feature>
<dbReference type="AlphaFoldDB" id="A0A9D2PD05"/>
<evidence type="ECO:0000256" key="1">
    <source>
        <dbReference type="ARBA" id="ARBA00007074"/>
    </source>
</evidence>
<feature type="compositionally biased region" description="Acidic residues" evidence="5">
    <location>
        <begin position="231"/>
        <end position="243"/>
    </location>
</feature>
<organism evidence="7 8">
    <name type="scientific">Candidatus Lachnoclostridium pullistercoris</name>
    <dbReference type="NCBI Taxonomy" id="2838632"/>
    <lineage>
        <taxon>Bacteria</taxon>
        <taxon>Bacillati</taxon>
        <taxon>Bacillota</taxon>
        <taxon>Clostridia</taxon>
        <taxon>Lachnospirales</taxon>
        <taxon>Lachnospiraceae</taxon>
    </lineage>
</organism>
<accession>A0A9D2PD05</accession>
<dbReference type="GO" id="GO:0006508">
    <property type="term" value="P:proteolysis"/>
    <property type="evidence" value="ECO:0007669"/>
    <property type="project" value="UniProtKB-KW"/>
</dbReference>
<dbReference type="SUPFAM" id="SSF54001">
    <property type="entry name" value="Cysteine proteinases"/>
    <property type="match status" value="1"/>
</dbReference>
<dbReference type="Pfam" id="PF00877">
    <property type="entry name" value="NLPC_P60"/>
    <property type="match status" value="1"/>
</dbReference>
<feature type="region of interest" description="Disordered" evidence="5">
    <location>
        <begin position="231"/>
        <end position="341"/>
    </location>
</feature>
<evidence type="ECO:0000256" key="5">
    <source>
        <dbReference type="SAM" id="MobiDB-lite"/>
    </source>
</evidence>
<dbReference type="InterPro" id="IPR051794">
    <property type="entry name" value="PG_Endopeptidase_C40"/>
</dbReference>
<proteinExistence type="inferred from homology"/>
<reference evidence="7" key="1">
    <citation type="journal article" date="2021" name="PeerJ">
        <title>Extensive microbial diversity within the chicken gut microbiome revealed by metagenomics and culture.</title>
        <authorList>
            <person name="Gilroy R."/>
            <person name="Ravi A."/>
            <person name="Getino M."/>
            <person name="Pursley I."/>
            <person name="Horton D.L."/>
            <person name="Alikhan N.F."/>
            <person name="Baker D."/>
            <person name="Gharbi K."/>
            <person name="Hall N."/>
            <person name="Watson M."/>
            <person name="Adriaenssens E.M."/>
            <person name="Foster-Nyarko E."/>
            <person name="Jarju S."/>
            <person name="Secka A."/>
            <person name="Antonio M."/>
            <person name="Oren A."/>
            <person name="Chaudhuri R.R."/>
            <person name="La Ragione R."/>
            <person name="Hildebrand F."/>
            <person name="Pallen M.J."/>
        </authorList>
    </citation>
    <scope>NUCLEOTIDE SEQUENCE</scope>
    <source>
        <strain evidence="7">CHK183-5548</strain>
    </source>
</reference>
<comment type="caution">
    <text evidence="7">The sequence shown here is derived from an EMBL/GenBank/DDBJ whole genome shotgun (WGS) entry which is preliminary data.</text>
</comment>
<dbReference type="PANTHER" id="PTHR47359:SF3">
    <property type="entry name" value="NLP_P60 DOMAIN-CONTAINING PROTEIN-RELATED"/>
    <property type="match status" value="1"/>
</dbReference>
<keyword evidence="2" id="KW-0645">Protease</keyword>
<feature type="compositionally biased region" description="Acidic residues" evidence="5">
    <location>
        <begin position="396"/>
        <end position="412"/>
    </location>
</feature>
<dbReference type="Gene3D" id="3.90.1720.10">
    <property type="entry name" value="endopeptidase domain like (from Nostoc punctiforme)"/>
    <property type="match status" value="1"/>
</dbReference>
<protein>
    <submittedName>
        <fullName evidence="7">C40 family peptidase</fullName>
    </submittedName>
</protein>
<feature type="compositionally biased region" description="Low complexity" evidence="5">
    <location>
        <begin position="325"/>
        <end position="341"/>
    </location>
</feature>
<evidence type="ECO:0000259" key="6">
    <source>
        <dbReference type="PROSITE" id="PS51935"/>
    </source>
</evidence>
<dbReference type="GO" id="GO:0008234">
    <property type="term" value="F:cysteine-type peptidase activity"/>
    <property type="evidence" value="ECO:0007669"/>
    <property type="project" value="UniProtKB-KW"/>
</dbReference>
<dbReference type="Proteomes" id="UP000823883">
    <property type="component" value="Unassembled WGS sequence"/>
</dbReference>
<dbReference type="EMBL" id="DWWL01000044">
    <property type="protein sequence ID" value="HJC47707.1"/>
    <property type="molecule type" value="Genomic_DNA"/>
</dbReference>
<feature type="region of interest" description="Disordered" evidence="5">
    <location>
        <begin position="362"/>
        <end position="384"/>
    </location>
</feature>
<name>A0A9D2PD05_9FIRM</name>
<dbReference type="PROSITE" id="PS51935">
    <property type="entry name" value="NLPC_P60"/>
    <property type="match status" value="1"/>
</dbReference>
<feature type="region of interest" description="Disordered" evidence="5">
    <location>
        <begin position="40"/>
        <end position="61"/>
    </location>
</feature>
<feature type="compositionally biased region" description="Low complexity" evidence="5">
    <location>
        <begin position="266"/>
        <end position="294"/>
    </location>
</feature>